<dbReference type="PIRSF" id="PIRSF038940">
    <property type="entry name" value="Low_specificity_LTA"/>
    <property type="match status" value="1"/>
</dbReference>
<dbReference type="Gene3D" id="3.40.640.10">
    <property type="entry name" value="Type I PLP-dependent aspartate aminotransferase-like (Major domain)"/>
    <property type="match status" value="1"/>
</dbReference>
<dbReference type="CDD" id="cd06502">
    <property type="entry name" value="TA_like"/>
    <property type="match status" value="1"/>
</dbReference>
<dbReference type="Gene3D" id="3.90.1150.10">
    <property type="entry name" value="Aspartate Aminotransferase, domain 1"/>
    <property type="match status" value="1"/>
</dbReference>
<dbReference type="Pfam" id="PF01212">
    <property type="entry name" value="Beta_elim_lyase"/>
    <property type="match status" value="1"/>
</dbReference>
<dbReference type="InterPro" id="IPR015422">
    <property type="entry name" value="PyrdxlP-dep_Trfase_small"/>
</dbReference>
<comment type="subunit">
    <text evidence="3">Homotetramer.</text>
</comment>
<dbReference type="PANTHER" id="PTHR48097:SF5">
    <property type="entry name" value="LOW SPECIFICITY L-THREONINE ALDOLASE"/>
    <property type="match status" value="1"/>
</dbReference>
<proteinExistence type="inferred from homology"/>
<evidence type="ECO:0000256" key="2">
    <source>
        <dbReference type="ARBA" id="ARBA00006966"/>
    </source>
</evidence>
<protein>
    <recommendedName>
        <fullName evidence="5">L-threonine aldolase</fullName>
        <ecNumber evidence="5">4.1.2.48</ecNumber>
    </recommendedName>
</protein>
<name>A0A0X8P0A1_ALCXX</name>
<evidence type="ECO:0000256" key="5">
    <source>
        <dbReference type="PIRNR" id="PIRNR038940"/>
    </source>
</evidence>
<evidence type="ECO:0000256" key="1">
    <source>
        <dbReference type="ARBA" id="ARBA00001933"/>
    </source>
</evidence>
<dbReference type="InterPro" id="IPR026273">
    <property type="entry name" value="Low_specificity_L-TA_bact"/>
</dbReference>
<sequence length="352" mass="37032">MDTPASRPPQLGFASDNTAGASPQILAALLRANEGQAPAYGADDITLRVERRLADIFEREVDVLLVPTGTAANSVALAALTPPWGSVLCHAHSHIANDECGAPQFYSGGARLALLDGAASKLDPAQLAAEARRKAGDVHSMPPACVSITQATETGSVYTRDEIQAIGAVCRDAGLPLHMDGARFANALVSLGCTPAEMTWKAGVAALSFGATKNGVLGAEAIVLFEPGHATELAYRRKRGGHLFSKMRLLSAQMEAYLADDLWLDNARQANAMAARLAAGMAGLPGVTLQGPAEANILFCQLPAAAIDGLLAQGFRFYHDRWGPGVARLVTSFTTREQDVDHFLAALRALVR</sequence>
<comment type="similarity">
    <text evidence="2 5">Belongs to the threonine aldolase family.</text>
</comment>
<dbReference type="InterPro" id="IPR015421">
    <property type="entry name" value="PyrdxlP-dep_Trfase_major"/>
</dbReference>
<comment type="function">
    <text evidence="5">Catalyzes the cleavage of L-allo-threonine and L-threonine to glycine and acetaldehyde.</text>
</comment>
<comment type="catalytic activity">
    <reaction evidence="5">
        <text>L-threonine = acetaldehyde + glycine</text>
        <dbReference type="Rhea" id="RHEA:19625"/>
        <dbReference type="ChEBI" id="CHEBI:15343"/>
        <dbReference type="ChEBI" id="CHEBI:57305"/>
        <dbReference type="ChEBI" id="CHEBI:57926"/>
        <dbReference type="EC" id="4.1.2.48"/>
    </reaction>
</comment>
<evidence type="ECO:0000256" key="3">
    <source>
        <dbReference type="ARBA" id="ARBA00011881"/>
    </source>
</evidence>
<dbReference type="EC" id="4.1.2.48" evidence="5"/>
<comment type="cofactor">
    <cofactor evidence="1 5">
        <name>pyridoxal 5'-phosphate</name>
        <dbReference type="ChEBI" id="CHEBI:597326"/>
    </cofactor>
</comment>
<evidence type="ECO:0000313" key="7">
    <source>
        <dbReference type="EMBL" id="AMG37516.1"/>
    </source>
</evidence>
<dbReference type="Proteomes" id="UP000060602">
    <property type="component" value="Chromosome"/>
</dbReference>
<comment type="catalytic activity">
    <reaction evidence="5">
        <text>L-allo-threonine = acetaldehyde + glycine</text>
        <dbReference type="Rhea" id="RHEA:26209"/>
        <dbReference type="ChEBI" id="CHEBI:15343"/>
        <dbReference type="ChEBI" id="CHEBI:57305"/>
        <dbReference type="ChEBI" id="CHEBI:58585"/>
        <dbReference type="EC" id="4.1.2.48"/>
    </reaction>
</comment>
<accession>A0A0X8P0A1</accession>
<dbReference type="GO" id="GO:0008732">
    <property type="term" value="F:L-allo-threonine aldolase activity"/>
    <property type="evidence" value="ECO:0007669"/>
    <property type="project" value="RHEA"/>
</dbReference>
<evidence type="ECO:0000313" key="8">
    <source>
        <dbReference type="Proteomes" id="UP000060602"/>
    </source>
</evidence>
<dbReference type="GO" id="GO:0006567">
    <property type="term" value="P:L-threonine catabolic process"/>
    <property type="evidence" value="ECO:0007669"/>
    <property type="project" value="UniProtKB-UniRule"/>
</dbReference>
<gene>
    <name evidence="7" type="ORF">AL504_16765</name>
</gene>
<dbReference type="EMBL" id="CP014060">
    <property type="protein sequence ID" value="AMG37516.1"/>
    <property type="molecule type" value="Genomic_DNA"/>
</dbReference>
<feature type="domain" description="Aromatic amino acid beta-eliminating lyase/threonine aldolase" evidence="6">
    <location>
        <begin position="13"/>
        <end position="297"/>
    </location>
</feature>
<keyword evidence="4 5" id="KW-0663">Pyridoxal phosphate</keyword>
<dbReference type="RefSeq" id="WP_061072623.1">
    <property type="nucleotide sequence ID" value="NZ_CP014060.2"/>
</dbReference>
<reference evidence="8" key="1">
    <citation type="submission" date="2015-12" db="EMBL/GenBank/DDBJ databases">
        <title>FDA dAtabase for Regulatory Grade micrObial Sequences (FDA-ARGOS): Supporting development and validation of Infectious Disease Dx tests.</title>
        <authorList>
            <person name="Case J."/>
            <person name="Tallon L."/>
            <person name="Sadzewicz L."/>
            <person name="Sengamalay N."/>
            <person name="Ott S."/>
            <person name="Godinez A."/>
            <person name="Nagaraj S."/>
            <person name="Nadendla S."/>
            <person name="Sichtig H."/>
        </authorList>
    </citation>
    <scope>NUCLEOTIDE SEQUENCE [LARGE SCALE GENOMIC DNA]</scope>
    <source>
        <strain evidence="8">FDAARGOS_147</strain>
    </source>
</reference>
<evidence type="ECO:0000256" key="4">
    <source>
        <dbReference type="ARBA" id="ARBA00022898"/>
    </source>
</evidence>
<organism evidence="7 8">
    <name type="scientific">Alcaligenes xylosoxydans xylosoxydans</name>
    <name type="common">Achromobacter xylosoxidans</name>
    <dbReference type="NCBI Taxonomy" id="85698"/>
    <lineage>
        <taxon>Bacteria</taxon>
        <taxon>Pseudomonadati</taxon>
        <taxon>Pseudomonadota</taxon>
        <taxon>Betaproteobacteria</taxon>
        <taxon>Burkholderiales</taxon>
        <taxon>Alcaligenaceae</taxon>
        <taxon>Achromobacter</taxon>
    </lineage>
</organism>
<dbReference type="SUPFAM" id="SSF53383">
    <property type="entry name" value="PLP-dependent transferases"/>
    <property type="match status" value="1"/>
</dbReference>
<keyword evidence="5" id="KW-0456">Lyase</keyword>
<evidence type="ECO:0000259" key="6">
    <source>
        <dbReference type="Pfam" id="PF01212"/>
    </source>
</evidence>
<dbReference type="InterPro" id="IPR001597">
    <property type="entry name" value="ArAA_b-elim_lyase/Thr_aldolase"/>
</dbReference>
<dbReference type="InterPro" id="IPR015424">
    <property type="entry name" value="PyrdxlP-dep_Trfase"/>
</dbReference>
<dbReference type="AlphaFoldDB" id="A0A0X8P0A1"/>
<dbReference type="PANTHER" id="PTHR48097">
    <property type="entry name" value="L-THREONINE ALDOLASE-RELATED"/>
    <property type="match status" value="1"/>
</dbReference>